<dbReference type="STRING" id="1802593.A2172_00280"/>
<dbReference type="PANTHER" id="PTHR21071">
    <property type="entry name" value="UDP-N-ACETYLENOLPYRUVOYLGLUCOSAMINE REDUCTASE"/>
    <property type="match status" value="1"/>
</dbReference>
<keyword evidence="8 16" id="KW-0274">FAD</keyword>
<keyword evidence="9 16" id="KW-0521">NADP</keyword>
<comment type="cofactor">
    <cofactor evidence="1 16">
        <name>FAD</name>
        <dbReference type="ChEBI" id="CHEBI:57692"/>
    </cofactor>
</comment>
<feature type="active site" evidence="16">
    <location>
        <position position="173"/>
    </location>
</feature>
<dbReference type="InterPro" id="IPR016166">
    <property type="entry name" value="FAD-bd_PCMH"/>
</dbReference>
<feature type="active site" description="Proton donor" evidence="16">
    <location>
        <position position="221"/>
    </location>
</feature>
<dbReference type="GO" id="GO:0071555">
    <property type="term" value="P:cell wall organization"/>
    <property type="evidence" value="ECO:0007669"/>
    <property type="project" value="UniProtKB-KW"/>
</dbReference>
<keyword evidence="11 16" id="KW-0573">Peptidoglycan synthesis</keyword>
<organism evidence="18 19">
    <name type="scientific">Candidatus Woykebacteria bacterium RBG_13_40_15</name>
    <dbReference type="NCBI Taxonomy" id="1802593"/>
    <lineage>
        <taxon>Bacteria</taxon>
        <taxon>Candidatus Woykeibacteriota</taxon>
    </lineage>
</organism>
<dbReference type="EMBL" id="MHCP01000014">
    <property type="protein sequence ID" value="OGY24293.1"/>
    <property type="molecule type" value="Genomic_DNA"/>
</dbReference>
<evidence type="ECO:0000256" key="13">
    <source>
        <dbReference type="ARBA" id="ARBA00023306"/>
    </source>
</evidence>
<dbReference type="InterPro" id="IPR016169">
    <property type="entry name" value="FAD-bd_PCMH_sub2"/>
</dbReference>
<evidence type="ECO:0000256" key="11">
    <source>
        <dbReference type="ARBA" id="ARBA00022984"/>
    </source>
</evidence>
<comment type="catalytic activity">
    <reaction evidence="15 16">
        <text>UDP-N-acetyl-alpha-D-muramate + NADP(+) = UDP-N-acetyl-3-O-(1-carboxyvinyl)-alpha-D-glucosamine + NADPH + H(+)</text>
        <dbReference type="Rhea" id="RHEA:12248"/>
        <dbReference type="ChEBI" id="CHEBI:15378"/>
        <dbReference type="ChEBI" id="CHEBI:57783"/>
        <dbReference type="ChEBI" id="CHEBI:58349"/>
        <dbReference type="ChEBI" id="CHEBI:68483"/>
        <dbReference type="ChEBI" id="CHEBI:70757"/>
        <dbReference type="EC" id="1.3.1.98"/>
    </reaction>
</comment>
<evidence type="ECO:0000256" key="7">
    <source>
        <dbReference type="ARBA" id="ARBA00022630"/>
    </source>
</evidence>
<keyword evidence="7 16" id="KW-0285">Flavoprotein</keyword>
<evidence type="ECO:0000256" key="5">
    <source>
        <dbReference type="ARBA" id="ARBA00022490"/>
    </source>
</evidence>
<evidence type="ECO:0000256" key="6">
    <source>
        <dbReference type="ARBA" id="ARBA00022618"/>
    </source>
</evidence>
<dbReference type="NCBIfam" id="NF010480">
    <property type="entry name" value="PRK13905.1"/>
    <property type="match status" value="1"/>
</dbReference>
<evidence type="ECO:0000256" key="12">
    <source>
        <dbReference type="ARBA" id="ARBA00023002"/>
    </source>
</evidence>
<keyword evidence="12 16" id="KW-0560">Oxidoreductase</keyword>
<dbReference type="GO" id="GO:0005829">
    <property type="term" value="C:cytosol"/>
    <property type="evidence" value="ECO:0007669"/>
    <property type="project" value="TreeGrafter"/>
</dbReference>
<name>A0A1G1W9D8_9BACT</name>
<dbReference type="HAMAP" id="MF_00037">
    <property type="entry name" value="MurB"/>
    <property type="match status" value="1"/>
</dbReference>
<evidence type="ECO:0000256" key="14">
    <source>
        <dbReference type="ARBA" id="ARBA00023316"/>
    </source>
</evidence>
<comment type="function">
    <text evidence="2 16">Cell wall formation.</text>
</comment>
<sequence length="298" mass="32127">MSKELIKKLGFNRIKLNEPLSEHTFIQAGGPADFYYEAKISEELKEAAKAAAAEKIPFVVIGAGGNILASDKGFRGLVIKNSSENIKFSPFDFVEVDSGVNNSELITAAKDRGLTGLERLIKVPGTVGGAIYMNAGDTAKSEFFGDLVETVAVLDQNGEVKKLGKEDCGFAYRTSRFQGSGEIILSASIQLKQATKEEIESKAKDVLVRKMNQPTGPSMGSIFKNPPGNFAGKLIDEAGLKGKEVGSAKISEKHANYIINEGSAKASDVKALVDLAKSEVKKKFGIDLQEEIRYVGEW</sequence>
<evidence type="ECO:0000256" key="15">
    <source>
        <dbReference type="ARBA" id="ARBA00048914"/>
    </source>
</evidence>
<comment type="caution">
    <text evidence="18">The sequence shown here is derived from an EMBL/GenBank/DDBJ whole genome shotgun (WGS) entry which is preliminary data.</text>
</comment>
<dbReference type="UniPathway" id="UPA00219"/>
<evidence type="ECO:0000313" key="18">
    <source>
        <dbReference type="EMBL" id="OGY24293.1"/>
    </source>
</evidence>
<dbReference type="GO" id="GO:0071949">
    <property type="term" value="F:FAD binding"/>
    <property type="evidence" value="ECO:0007669"/>
    <property type="project" value="InterPro"/>
</dbReference>
<evidence type="ECO:0000256" key="2">
    <source>
        <dbReference type="ARBA" id="ARBA00003921"/>
    </source>
</evidence>
<feature type="domain" description="FAD-binding PCMH-type" evidence="17">
    <location>
        <begin position="27"/>
        <end position="194"/>
    </location>
</feature>
<dbReference type="GO" id="GO:0009252">
    <property type="term" value="P:peptidoglycan biosynthetic process"/>
    <property type="evidence" value="ECO:0007669"/>
    <property type="project" value="UniProtKB-UniRule"/>
</dbReference>
<keyword evidence="5 16" id="KW-0963">Cytoplasm</keyword>
<dbReference type="GO" id="GO:0008360">
    <property type="term" value="P:regulation of cell shape"/>
    <property type="evidence" value="ECO:0007669"/>
    <property type="project" value="UniProtKB-KW"/>
</dbReference>
<comment type="similarity">
    <text evidence="16">Belongs to the MurB family.</text>
</comment>
<dbReference type="GO" id="GO:0051301">
    <property type="term" value="P:cell division"/>
    <property type="evidence" value="ECO:0007669"/>
    <property type="project" value="UniProtKB-KW"/>
</dbReference>
<keyword evidence="13 16" id="KW-0131">Cell cycle</keyword>
<dbReference type="InterPro" id="IPR016167">
    <property type="entry name" value="FAD-bd_PCMH_sub1"/>
</dbReference>
<proteinExistence type="inferred from homology"/>
<dbReference type="EC" id="1.3.1.98" evidence="16"/>
<dbReference type="PANTHER" id="PTHR21071:SF4">
    <property type="entry name" value="UDP-N-ACETYLENOLPYRUVOYLGLUCOSAMINE REDUCTASE"/>
    <property type="match status" value="1"/>
</dbReference>
<dbReference type="SUPFAM" id="SSF56194">
    <property type="entry name" value="Uridine diphospho-N-Acetylenolpyruvylglucosamine reductase, MurB, C-terminal domain"/>
    <property type="match status" value="1"/>
</dbReference>
<dbReference type="NCBIfam" id="TIGR00179">
    <property type="entry name" value="murB"/>
    <property type="match status" value="1"/>
</dbReference>
<dbReference type="InterPro" id="IPR036318">
    <property type="entry name" value="FAD-bd_PCMH-like_sf"/>
</dbReference>
<evidence type="ECO:0000256" key="9">
    <source>
        <dbReference type="ARBA" id="ARBA00022857"/>
    </source>
</evidence>
<comment type="subcellular location">
    <subcellularLocation>
        <location evidence="3 16">Cytoplasm</location>
    </subcellularLocation>
</comment>
<gene>
    <name evidence="16" type="primary">murB</name>
    <name evidence="18" type="ORF">A2172_00280</name>
</gene>
<dbReference type="Gene3D" id="3.90.78.10">
    <property type="entry name" value="UDP-N-acetylenolpyruvoylglucosamine reductase, C-terminal domain"/>
    <property type="match status" value="1"/>
</dbReference>
<evidence type="ECO:0000256" key="16">
    <source>
        <dbReference type="HAMAP-Rule" id="MF_00037"/>
    </source>
</evidence>
<evidence type="ECO:0000259" key="17">
    <source>
        <dbReference type="PROSITE" id="PS51387"/>
    </source>
</evidence>
<dbReference type="Pfam" id="PF02873">
    <property type="entry name" value="MurB_C"/>
    <property type="match status" value="1"/>
</dbReference>
<dbReference type="InterPro" id="IPR003170">
    <property type="entry name" value="MurB"/>
</dbReference>
<evidence type="ECO:0000256" key="8">
    <source>
        <dbReference type="ARBA" id="ARBA00022827"/>
    </source>
</evidence>
<accession>A0A1G1W9D8</accession>
<dbReference type="InterPro" id="IPR011601">
    <property type="entry name" value="MurB_C"/>
</dbReference>
<comment type="pathway">
    <text evidence="4 16">Cell wall biogenesis; peptidoglycan biosynthesis.</text>
</comment>
<dbReference type="InterPro" id="IPR036635">
    <property type="entry name" value="MurB_C_sf"/>
</dbReference>
<keyword evidence="10 16" id="KW-0133">Cell shape</keyword>
<evidence type="ECO:0000256" key="4">
    <source>
        <dbReference type="ARBA" id="ARBA00004752"/>
    </source>
</evidence>
<reference evidence="18 19" key="1">
    <citation type="journal article" date="2016" name="Nat. Commun.">
        <title>Thousands of microbial genomes shed light on interconnected biogeochemical processes in an aquifer system.</title>
        <authorList>
            <person name="Anantharaman K."/>
            <person name="Brown C.T."/>
            <person name="Hug L.A."/>
            <person name="Sharon I."/>
            <person name="Castelle C.J."/>
            <person name="Probst A.J."/>
            <person name="Thomas B.C."/>
            <person name="Singh A."/>
            <person name="Wilkins M.J."/>
            <person name="Karaoz U."/>
            <person name="Brodie E.L."/>
            <person name="Williams K.H."/>
            <person name="Hubbard S.S."/>
            <person name="Banfield J.F."/>
        </authorList>
    </citation>
    <scope>NUCLEOTIDE SEQUENCE [LARGE SCALE GENOMIC DNA]</scope>
</reference>
<keyword evidence="6 16" id="KW-0132">Cell division</keyword>
<dbReference type="Gene3D" id="3.30.465.10">
    <property type="match status" value="1"/>
</dbReference>
<dbReference type="SUPFAM" id="SSF56176">
    <property type="entry name" value="FAD-binding/transporter-associated domain-like"/>
    <property type="match status" value="1"/>
</dbReference>
<evidence type="ECO:0000256" key="3">
    <source>
        <dbReference type="ARBA" id="ARBA00004496"/>
    </source>
</evidence>
<dbReference type="GO" id="GO:0008762">
    <property type="term" value="F:UDP-N-acetylmuramate dehydrogenase activity"/>
    <property type="evidence" value="ECO:0007669"/>
    <property type="project" value="UniProtKB-UniRule"/>
</dbReference>
<evidence type="ECO:0000256" key="1">
    <source>
        <dbReference type="ARBA" id="ARBA00001974"/>
    </source>
</evidence>
<dbReference type="Proteomes" id="UP000176631">
    <property type="component" value="Unassembled WGS sequence"/>
</dbReference>
<feature type="active site" evidence="16">
    <location>
        <position position="291"/>
    </location>
</feature>
<keyword evidence="14 16" id="KW-0961">Cell wall biogenesis/degradation</keyword>
<dbReference type="AlphaFoldDB" id="A0A1G1W9D8"/>
<protein>
    <recommendedName>
        <fullName evidence="16">UDP-N-acetylenolpyruvoylglucosamine reductase</fullName>
        <ecNumber evidence="16">1.3.1.98</ecNumber>
    </recommendedName>
    <alternativeName>
        <fullName evidence="16">UDP-N-acetylmuramate dehydrogenase</fullName>
    </alternativeName>
</protein>
<dbReference type="Pfam" id="PF01565">
    <property type="entry name" value="FAD_binding_4"/>
    <property type="match status" value="1"/>
</dbReference>
<evidence type="ECO:0000313" key="19">
    <source>
        <dbReference type="Proteomes" id="UP000176631"/>
    </source>
</evidence>
<dbReference type="Gene3D" id="3.30.43.10">
    <property type="entry name" value="Uridine Diphospho-n-acetylenolpyruvylglucosamine Reductase, domain 2"/>
    <property type="match status" value="1"/>
</dbReference>
<evidence type="ECO:0000256" key="10">
    <source>
        <dbReference type="ARBA" id="ARBA00022960"/>
    </source>
</evidence>
<dbReference type="PROSITE" id="PS51387">
    <property type="entry name" value="FAD_PCMH"/>
    <property type="match status" value="1"/>
</dbReference>
<dbReference type="InterPro" id="IPR006094">
    <property type="entry name" value="Oxid_FAD_bind_N"/>
</dbReference>